<dbReference type="AlphaFoldDB" id="A0A6A0AAF7"/>
<name>A0A6A0AAF7_HAELA</name>
<organism evidence="1 2">
    <name type="scientific">Haematococcus lacustris</name>
    <name type="common">Green alga</name>
    <name type="synonym">Haematococcus pluvialis</name>
    <dbReference type="NCBI Taxonomy" id="44745"/>
    <lineage>
        <taxon>Eukaryota</taxon>
        <taxon>Viridiplantae</taxon>
        <taxon>Chlorophyta</taxon>
        <taxon>core chlorophytes</taxon>
        <taxon>Chlorophyceae</taxon>
        <taxon>CS clade</taxon>
        <taxon>Chlamydomonadales</taxon>
        <taxon>Haematococcaceae</taxon>
        <taxon>Haematococcus</taxon>
    </lineage>
</organism>
<dbReference type="EMBL" id="BLLF01004289">
    <property type="protein sequence ID" value="GFH29321.1"/>
    <property type="molecule type" value="Genomic_DNA"/>
</dbReference>
<reference evidence="1 2" key="1">
    <citation type="submission" date="2020-02" db="EMBL/GenBank/DDBJ databases">
        <title>Draft genome sequence of Haematococcus lacustris strain NIES-144.</title>
        <authorList>
            <person name="Morimoto D."/>
            <person name="Nakagawa S."/>
            <person name="Yoshida T."/>
            <person name="Sawayama S."/>
        </authorList>
    </citation>
    <scope>NUCLEOTIDE SEQUENCE [LARGE SCALE GENOMIC DNA]</scope>
    <source>
        <strain evidence="1 2">NIES-144</strain>
    </source>
</reference>
<sequence length="304" mass="32193">MQQAMGVPWRLELFIKSPADLRLQLPFLREANISCKQQYHKSPAASLQRMDALMQDLTNASKLASGAQAPCSVLLVSGGGKKRQQFDTLAVLQRWRSQGWGSHPGHPQLAEPAGQQAVERQRLRSKLETGLVAGVYVQIGSDLARLQSGLAFLRAAAIELRLRLTPAVPQSDPLPIAGSAAVAAQGLSHSGPGKGELQLLGSVLLPSRKLLAQMRFRPWSGVLLSEEYLGSVEAAEAITREVVRTYAAHGVTPLIESSVRSASELQPVLDLLSLYKSAAAEPAGGGAGPAGAPRPLLVESGGAL</sequence>
<gene>
    <name evidence="1" type="ORF">HaLaN_27962</name>
</gene>
<dbReference type="Proteomes" id="UP000485058">
    <property type="component" value="Unassembled WGS sequence"/>
</dbReference>
<protein>
    <submittedName>
        <fullName evidence="1">Uncharacterized protein</fullName>
    </submittedName>
</protein>
<keyword evidence="2" id="KW-1185">Reference proteome</keyword>
<accession>A0A6A0AAF7</accession>
<evidence type="ECO:0000313" key="2">
    <source>
        <dbReference type="Proteomes" id="UP000485058"/>
    </source>
</evidence>
<evidence type="ECO:0000313" key="1">
    <source>
        <dbReference type="EMBL" id="GFH29321.1"/>
    </source>
</evidence>
<proteinExistence type="predicted"/>
<feature type="non-terminal residue" evidence="1">
    <location>
        <position position="304"/>
    </location>
</feature>
<comment type="caution">
    <text evidence="1">The sequence shown here is derived from an EMBL/GenBank/DDBJ whole genome shotgun (WGS) entry which is preliminary data.</text>
</comment>